<feature type="region of interest" description="Disordered" evidence="1">
    <location>
        <begin position="1"/>
        <end position="21"/>
    </location>
</feature>
<dbReference type="EMBL" id="JAQQWL010000002">
    <property type="protein sequence ID" value="KAK8085931.1"/>
    <property type="molecule type" value="Genomic_DNA"/>
</dbReference>
<sequence length="136" mass="15359">MALARRQNHQNWKCWASQRQKRQPEISRLQTDQAVDAELHVALTTRVAALEGSRVDRNDVVSRTEVDGMIAVARANDAAAIASMDAGEARMDEREARLEAREVHLDARIEAAGEVTFEHRLARFKLYRSNSSFSNL</sequence>
<dbReference type="RefSeq" id="XP_066720455.1">
    <property type="nucleotide sequence ID" value="XM_066852314.1"/>
</dbReference>
<reference evidence="2 3" key="1">
    <citation type="submission" date="2023-01" db="EMBL/GenBank/DDBJ databases">
        <title>Analysis of 21 Apiospora genomes using comparative genomics revels a genus with tremendous synthesis potential of carbohydrate active enzymes and secondary metabolites.</title>
        <authorList>
            <person name="Sorensen T."/>
        </authorList>
    </citation>
    <scope>NUCLEOTIDE SEQUENCE [LARGE SCALE GENOMIC DNA]</scope>
    <source>
        <strain evidence="2 3">CBS 135458</strain>
    </source>
</reference>
<organism evidence="2 3">
    <name type="scientific">Apiospora phragmitis</name>
    <dbReference type="NCBI Taxonomy" id="2905665"/>
    <lineage>
        <taxon>Eukaryota</taxon>
        <taxon>Fungi</taxon>
        <taxon>Dikarya</taxon>
        <taxon>Ascomycota</taxon>
        <taxon>Pezizomycotina</taxon>
        <taxon>Sordariomycetes</taxon>
        <taxon>Xylariomycetidae</taxon>
        <taxon>Amphisphaeriales</taxon>
        <taxon>Apiosporaceae</taxon>
        <taxon>Apiospora</taxon>
    </lineage>
</organism>
<evidence type="ECO:0000256" key="1">
    <source>
        <dbReference type="SAM" id="MobiDB-lite"/>
    </source>
</evidence>
<dbReference type="GeneID" id="92085377"/>
<comment type="caution">
    <text evidence="2">The sequence shown here is derived from an EMBL/GenBank/DDBJ whole genome shotgun (WGS) entry which is preliminary data.</text>
</comment>
<evidence type="ECO:0000313" key="3">
    <source>
        <dbReference type="Proteomes" id="UP001480595"/>
    </source>
</evidence>
<proteinExistence type="predicted"/>
<keyword evidence="3" id="KW-1185">Reference proteome</keyword>
<name>A0ABR1WQW6_9PEZI</name>
<dbReference type="Proteomes" id="UP001480595">
    <property type="component" value="Unassembled WGS sequence"/>
</dbReference>
<accession>A0ABR1WQW6</accession>
<gene>
    <name evidence="2" type="ORF">PG994_000905</name>
</gene>
<evidence type="ECO:0000313" key="2">
    <source>
        <dbReference type="EMBL" id="KAK8085931.1"/>
    </source>
</evidence>
<protein>
    <submittedName>
        <fullName evidence="2">Uncharacterized protein</fullName>
    </submittedName>
</protein>